<dbReference type="EC" id="2.7.13.3" evidence="3"/>
<dbReference type="Pfam" id="PF00989">
    <property type="entry name" value="PAS"/>
    <property type="match status" value="1"/>
</dbReference>
<dbReference type="Proteomes" id="UP000005139">
    <property type="component" value="Unassembled WGS sequence"/>
</dbReference>
<evidence type="ECO:0000259" key="15">
    <source>
        <dbReference type="PROSITE" id="PS50109"/>
    </source>
</evidence>
<accession>A1HPP4</accession>
<dbReference type="Gene3D" id="1.10.287.130">
    <property type="match status" value="1"/>
</dbReference>
<dbReference type="Pfam" id="PF02518">
    <property type="entry name" value="HATPase_c"/>
    <property type="match status" value="1"/>
</dbReference>
<evidence type="ECO:0000256" key="13">
    <source>
        <dbReference type="ARBA" id="ARBA00023136"/>
    </source>
</evidence>
<dbReference type="AlphaFoldDB" id="A1HPP4"/>
<evidence type="ECO:0000256" key="14">
    <source>
        <dbReference type="SAM" id="Phobius"/>
    </source>
</evidence>
<dbReference type="InterPro" id="IPR013767">
    <property type="entry name" value="PAS_fold"/>
</dbReference>
<dbReference type="Pfam" id="PF14689">
    <property type="entry name" value="SPOB_a"/>
    <property type="match status" value="1"/>
</dbReference>
<dbReference type="Gene3D" id="3.30.565.10">
    <property type="entry name" value="Histidine kinase-like ATPase, C-terminal domain"/>
    <property type="match status" value="1"/>
</dbReference>
<keyword evidence="10" id="KW-0067">ATP-binding</keyword>
<evidence type="ECO:0000256" key="12">
    <source>
        <dbReference type="ARBA" id="ARBA00023012"/>
    </source>
</evidence>
<dbReference type="SMART" id="SM00091">
    <property type="entry name" value="PAS"/>
    <property type="match status" value="1"/>
</dbReference>
<evidence type="ECO:0000256" key="4">
    <source>
        <dbReference type="ARBA" id="ARBA00022475"/>
    </source>
</evidence>
<evidence type="ECO:0000256" key="10">
    <source>
        <dbReference type="ARBA" id="ARBA00022840"/>
    </source>
</evidence>
<dbReference type="RefSeq" id="WP_007288999.1">
    <property type="nucleotide sequence ID" value="NZ_AAWL01000005.1"/>
</dbReference>
<keyword evidence="4" id="KW-1003">Cell membrane</keyword>
<dbReference type="SUPFAM" id="SSF55785">
    <property type="entry name" value="PYP-like sensor domain (PAS domain)"/>
    <property type="match status" value="1"/>
</dbReference>
<dbReference type="PANTHER" id="PTHR43547:SF10">
    <property type="entry name" value="SENSOR HISTIDINE KINASE DCUS"/>
    <property type="match status" value="1"/>
</dbReference>
<dbReference type="PROSITE" id="PS50109">
    <property type="entry name" value="HIS_KIN"/>
    <property type="match status" value="1"/>
</dbReference>
<evidence type="ECO:0000313" key="17">
    <source>
        <dbReference type="Proteomes" id="UP000005139"/>
    </source>
</evidence>
<dbReference type="InterPro" id="IPR033463">
    <property type="entry name" value="sCache_3"/>
</dbReference>
<evidence type="ECO:0000256" key="1">
    <source>
        <dbReference type="ARBA" id="ARBA00000085"/>
    </source>
</evidence>
<name>A1HPP4_9FIRM</name>
<dbReference type="InterPro" id="IPR016120">
    <property type="entry name" value="Sig_transdc_His_kin_SpoOB"/>
</dbReference>
<dbReference type="InterPro" id="IPR000014">
    <property type="entry name" value="PAS"/>
</dbReference>
<dbReference type="InterPro" id="IPR036890">
    <property type="entry name" value="HATPase_C_sf"/>
</dbReference>
<dbReference type="Pfam" id="PF17203">
    <property type="entry name" value="sCache_3_2"/>
    <property type="match status" value="1"/>
</dbReference>
<dbReference type="SUPFAM" id="SSF55890">
    <property type="entry name" value="Sporulation response regulatory protein Spo0B"/>
    <property type="match status" value="1"/>
</dbReference>
<dbReference type="InterPro" id="IPR039506">
    <property type="entry name" value="SPOB_a"/>
</dbReference>
<dbReference type="FunFam" id="3.30.450.20:FF:000018">
    <property type="entry name" value="Sensor histidine kinase DcuS"/>
    <property type="match status" value="1"/>
</dbReference>
<keyword evidence="5" id="KW-0597">Phosphoprotein</keyword>
<proteinExistence type="predicted"/>
<sequence length="544" mass="58787">MVKPVLTLQTKIILLVWTVVAVALFITNMLITRHITYTIETGMGENAINIARLVARSPTIVGGLTGSIAESNIQSLAEAMRQAANVEFIVVLDMNGIRKSHPNPQQIGQHVVGGDESRALRGEEYISIAEGTLGHSLRAFTPVFAPDGRQVGAVVVGILLNSVQQAVQQSKNLVYIATALGLAIGVIGAMLLARSIKKTLFGLEPSAIAKLLEERSAMLQSVHEGIIAVDTNGNITLVNNEALRLLARAGIHGNPLGQSVEEYIPNTKLKDVLRSGQADLGQEQNINGVIILTNRVPVIVNGQIVGAIATFRDKSEVHRLAEELTGVRNYVEALRSQAHEFMNKLHVILGMVRLGCYDQLAAYINQIAHQQQAEVNFVGARIRDHVMAGFLLSKLSRARELGVEMTITATSYLPEPADDNVIHELVTITGNLIDNAFDAVAFAQRKNVSISFDYDAGAELLSITVTDTGKGIAPEYLDKIFAKGFSTKSEDRGLGLALVQRSLDRLGGRVDVETEPGKGARFIARIPYKRAEGVNDDQSAYRGG</sequence>
<dbReference type="InterPro" id="IPR004358">
    <property type="entry name" value="Sig_transdc_His_kin-like_C"/>
</dbReference>
<evidence type="ECO:0000256" key="8">
    <source>
        <dbReference type="ARBA" id="ARBA00022741"/>
    </source>
</evidence>
<feature type="domain" description="Histidine kinase" evidence="15">
    <location>
        <begin position="315"/>
        <end position="530"/>
    </location>
</feature>
<evidence type="ECO:0000256" key="3">
    <source>
        <dbReference type="ARBA" id="ARBA00012438"/>
    </source>
</evidence>
<dbReference type="OrthoDB" id="9792686at2"/>
<dbReference type="SUPFAM" id="SSF55874">
    <property type="entry name" value="ATPase domain of HSP90 chaperone/DNA topoisomerase II/histidine kinase"/>
    <property type="match status" value="1"/>
</dbReference>
<dbReference type="PANTHER" id="PTHR43547">
    <property type="entry name" value="TWO-COMPONENT HISTIDINE KINASE"/>
    <property type="match status" value="1"/>
</dbReference>
<keyword evidence="7 14" id="KW-0812">Transmembrane</keyword>
<dbReference type="Gene3D" id="3.30.450.20">
    <property type="entry name" value="PAS domain"/>
    <property type="match status" value="2"/>
</dbReference>
<evidence type="ECO:0000256" key="11">
    <source>
        <dbReference type="ARBA" id="ARBA00022989"/>
    </source>
</evidence>
<dbReference type="GO" id="GO:0006355">
    <property type="term" value="P:regulation of DNA-templated transcription"/>
    <property type="evidence" value="ECO:0007669"/>
    <property type="project" value="InterPro"/>
</dbReference>
<dbReference type="eggNOG" id="COG3290">
    <property type="taxonomic scope" value="Bacteria"/>
</dbReference>
<keyword evidence="6" id="KW-0808">Transferase</keyword>
<reference evidence="16 17" key="2">
    <citation type="submission" date="2007-01" db="EMBL/GenBank/DDBJ databases">
        <title>Sequencing of the draft genome and assembly of Thermosinus carboxydivorans Nor1.</title>
        <authorList>
            <consortium name="US DOE Joint Genome Institute (JGI-PGF)"/>
            <person name="Copeland A."/>
            <person name="Lucas S."/>
            <person name="Lapidus A."/>
            <person name="Barry K."/>
            <person name="Glavina del Rio T."/>
            <person name="Dalin E."/>
            <person name="Tice H."/>
            <person name="Bruce D."/>
            <person name="Pitluck S."/>
            <person name="Richardson P."/>
        </authorList>
    </citation>
    <scope>NUCLEOTIDE SEQUENCE [LARGE SCALE GENOMIC DNA]</scope>
    <source>
        <strain evidence="16 17">Nor1</strain>
    </source>
</reference>
<dbReference type="InterPro" id="IPR035965">
    <property type="entry name" value="PAS-like_dom_sf"/>
</dbReference>
<dbReference type="GO" id="GO:0005524">
    <property type="term" value="F:ATP binding"/>
    <property type="evidence" value="ECO:0007669"/>
    <property type="project" value="UniProtKB-KW"/>
</dbReference>
<evidence type="ECO:0000256" key="6">
    <source>
        <dbReference type="ARBA" id="ARBA00022679"/>
    </source>
</evidence>
<evidence type="ECO:0000256" key="9">
    <source>
        <dbReference type="ARBA" id="ARBA00022777"/>
    </source>
</evidence>
<protein>
    <recommendedName>
        <fullName evidence="3">histidine kinase</fullName>
        <ecNumber evidence="3">2.7.13.3</ecNumber>
    </recommendedName>
</protein>
<feature type="transmembrane region" description="Helical" evidence="14">
    <location>
        <begin position="12"/>
        <end position="31"/>
    </location>
</feature>
<keyword evidence="17" id="KW-1185">Reference proteome</keyword>
<dbReference type="PRINTS" id="PR00344">
    <property type="entry name" value="BCTRLSENSOR"/>
</dbReference>
<keyword evidence="11 14" id="KW-1133">Transmembrane helix</keyword>
<organism evidence="16 17">
    <name type="scientific">Thermosinus carboxydivorans Nor1</name>
    <dbReference type="NCBI Taxonomy" id="401526"/>
    <lineage>
        <taxon>Bacteria</taxon>
        <taxon>Bacillati</taxon>
        <taxon>Bacillota</taxon>
        <taxon>Negativicutes</taxon>
        <taxon>Selenomonadales</taxon>
        <taxon>Sporomusaceae</taxon>
        <taxon>Thermosinus</taxon>
    </lineage>
</organism>
<dbReference type="SUPFAM" id="SSF103190">
    <property type="entry name" value="Sensory domain-like"/>
    <property type="match status" value="1"/>
</dbReference>
<dbReference type="GO" id="GO:0000155">
    <property type="term" value="F:phosphorelay sensor kinase activity"/>
    <property type="evidence" value="ECO:0007669"/>
    <property type="project" value="InterPro"/>
</dbReference>
<dbReference type="SMART" id="SM00387">
    <property type="entry name" value="HATPase_c"/>
    <property type="match status" value="1"/>
</dbReference>
<dbReference type="GO" id="GO:0005886">
    <property type="term" value="C:plasma membrane"/>
    <property type="evidence" value="ECO:0007669"/>
    <property type="project" value="UniProtKB-SubCell"/>
</dbReference>
<evidence type="ECO:0000256" key="7">
    <source>
        <dbReference type="ARBA" id="ARBA00022692"/>
    </source>
</evidence>
<dbReference type="InterPro" id="IPR003594">
    <property type="entry name" value="HATPase_dom"/>
</dbReference>
<comment type="caution">
    <text evidence="16">The sequence shown here is derived from an EMBL/GenBank/DDBJ whole genome shotgun (WGS) entry which is preliminary data.</text>
</comment>
<evidence type="ECO:0000256" key="2">
    <source>
        <dbReference type="ARBA" id="ARBA00004651"/>
    </source>
</evidence>
<keyword evidence="13 14" id="KW-0472">Membrane</keyword>
<feature type="transmembrane region" description="Helical" evidence="14">
    <location>
        <begin position="173"/>
        <end position="193"/>
    </location>
</feature>
<dbReference type="InterPro" id="IPR029151">
    <property type="entry name" value="Sensor-like_sf"/>
</dbReference>
<dbReference type="NCBIfam" id="NF008298">
    <property type="entry name" value="PRK11086.1"/>
    <property type="match status" value="1"/>
</dbReference>
<dbReference type="InterPro" id="IPR005467">
    <property type="entry name" value="His_kinase_dom"/>
</dbReference>
<dbReference type="FunFam" id="1.10.287.130:FF:000011">
    <property type="entry name" value="Sensor histidine kinase DcuS"/>
    <property type="match status" value="1"/>
</dbReference>
<evidence type="ECO:0000313" key="16">
    <source>
        <dbReference type="EMBL" id="EAX48014.1"/>
    </source>
</evidence>
<keyword evidence="9 16" id="KW-0418">Kinase</keyword>
<dbReference type="EMBL" id="AAWL01000005">
    <property type="protein sequence ID" value="EAX48014.1"/>
    <property type="molecule type" value="Genomic_DNA"/>
</dbReference>
<comment type="subcellular location">
    <subcellularLocation>
        <location evidence="2">Cell membrane</location>
        <topology evidence="2">Multi-pass membrane protein</topology>
    </subcellularLocation>
</comment>
<keyword evidence="12" id="KW-0902">Two-component regulatory system</keyword>
<keyword evidence="8" id="KW-0547">Nucleotide-binding</keyword>
<evidence type="ECO:0000256" key="5">
    <source>
        <dbReference type="ARBA" id="ARBA00022553"/>
    </source>
</evidence>
<gene>
    <name evidence="16" type="ORF">TcarDRAFT_1892</name>
</gene>
<reference evidence="16 17" key="1">
    <citation type="submission" date="2007-01" db="EMBL/GenBank/DDBJ databases">
        <title>Annotation of the draft genome assembly of Thermosinus carboxydivorans Nor1.</title>
        <authorList>
            <consortium name="US DOE Joint Genome Institute (JGI-ORNL)"/>
            <person name="Larimer F."/>
            <person name="Land M."/>
            <person name="Hauser L."/>
        </authorList>
    </citation>
    <scope>NUCLEOTIDE SEQUENCE [LARGE SCALE GENOMIC DNA]</scope>
    <source>
        <strain evidence="16 17">Nor1</strain>
    </source>
</reference>
<comment type="catalytic activity">
    <reaction evidence="1">
        <text>ATP + protein L-histidine = ADP + protein N-phospho-L-histidine.</text>
        <dbReference type="EC" id="2.7.13.3"/>
    </reaction>
</comment>